<dbReference type="PROSITE" id="PS51257">
    <property type="entry name" value="PROKAR_LIPOPROTEIN"/>
    <property type="match status" value="1"/>
</dbReference>
<dbReference type="KEGG" id="sesp:BN6_38510"/>
<name>K0JYE6_SACES</name>
<organism evidence="2 3">
    <name type="scientific">Saccharothrix espanaensis (strain ATCC 51144 / DSM 44229 / JCM 9112 / NBRC 15066 / NRRL 15764)</name>
    <dbReference type="NCBI Taxonomy" id="1179773"/>
    <lineage>
        <taxon>Bacteria</taxon>
        <taxon>Bacillati</taxon>
        <taxon>Actinomycetota</taxon>
        <taxon>Actinomycetes</taxon>
        <taxon>Pseudonocardiales</taxon>
        <taxon>Pseudonocardiaceae</taxon>
        <taxon>Saccharothrix</taxon>
    </lineage>
</organism>
<dbReference type="PATRIC" id="fig|1179773.3.peg.3853"/>
<dbReference type="eggNOG" id="ENOG5032BJ1">
    <property type="taxonomic scope" value="Bacteria"/>
</dbReference>
<evidence type="ECO:0000313" key="2">
    <source>
        <dbReference type="EMBL" id="CCH31141.1"/>
    </source>
</evidence>
<dbReference type="EMBL" id="HE804045">
    <property type="protein sequence ID" value="CCH31141.1"/>
    <property type="molecule type" value="Genomic_DNA"/>
</dbReference>
<accession>K0JYE6</accession>
<feature type="signal peptide" evidence="1">
    <location>
        <begin position="1"/>
        <end position="29"/>
    </location>
</feature>
<dbReference type="AlphaFoldDB" id="K0JYE6"/>
<dbReference type="HOGENOM" id="CLU_949604_0_0_11"/>
<reference evidence="2 3" key="1">
    <citation type="journal article" date="2012" name="BMC Genomics">
        <title>Complete genome sequence of Saccharothrix espanaensis DSM 44229T and comparison to the other completely sequenced Pseudonocardiaceae.</title>
        <authorList>
            <person name="Strobel T."/>
            <person name="Al-Dilaimi A."/>
            <person name="Blom J."/>
            <person name="Gessner A."/>
            <person name="Kalinowski J."/>
            <person name="Luzhetska M."/>
            <person name="Puhler A."/>
            <person name="Szczepanowski R."/>
            <person name="Bechthold A."/>
            <person name="Ruckert C."/>
        </authorList>
    </citation>
    <scope>NUCLEOTIDE SEQUENCE [LARGE SCALE GENOMIC DNA]</scope>
    <source>
        <strain evidence="3">ATCC 51144 / DSM 44229 / JCM 9112 / NBRC 15066 / NRRL 15764</strain>
    </source>
</reference>
<evidence type="ECO:0000313" key="3">
    <source>
        <dbReference type="Proteomes" id="UP000006281"/>
    </source>
</evidence>
<evidence type="ECO:0000256" key="1">
    <source>
        <dbReference type="SAM" id="SignalP"/>
    </source>
</evidence>
<proteinExistence type="predicted"/>
<protein>
    <submittedName>
        <fullName evidence="2">Putative secreted protein</fullName>
    </submittedName>
</protein>
<keyword evidence="1" id="KW-0732">Signal</keyword>
<dbReference type="Proteomes" id="UP000006281">
    <property type="component" value="Chromosome"/>
</dbReference>
<gene>
    <name evidence="2" type="ordered locus">BN6_38510</name>
</gene>
<keyword evidence="3" id="KW-1185">Reference proteome</keyword>
<sequence>MRPDRPVTVRTLSVVAVVVVLAAGCQSAAAPPSGKAVALRVEQYGGGPLPSGTVTFPEFVLYGDRTLIAADGDAPREYHLTQEEFDRVYGRARSAGLATARTFDVQAPDASVLEVVFGTDTGRSVTRVTAPDPEDSGEAGDVVRAVALDLSSSYERYRPQRVAVVAGASSDPAGPAWPLRPLTEGIPFNAGRCAVYDAAEVRDIRSDTSWTSEGVTYRVRLRPLLPDEPDCASLTHHE</sequence>
<feature type="chain" id="PRO_5003835723" evidence="1">
    <location>
        <begin position="30"/>
        <end position="238"/>
    </location>
</feature>